<name>A0ABV7T2K8_9GAMM</name>
<accession>A0ABV7T2K8</accession>
<keyword evidence="2" id="KW-1185">Reference proteome</keyword>
<protein>
    <submittedName>
        <fullName evidence="1">DUF721 domain-containing protein</fullName>
    </submittedName>
</protein>
<evidence type="ECO:0000313" key="1">
    <source>
        <dbReference type="EMBL" id="MFC3606592.1"/>
    </source>
</evidence>
<dbReference type="Proteomes" id="UP001595630">
    <property type="component" value="Unassembled WGS sequence"/>
</dbReference>
<dbReference type="EMBL" id="JBHRXZ010000003">
    <property type="protein sequence ID" value="MFC3606592.1"/>
    <property type="molecule type" value="Genomic_DNA"/>
</dbReference>
<proteinExistence type="predicted"/>
<organism evidence="1 2">
    <name type="scientific">Stutzerimonas tarimensis</name>
    <dbReference type="NCBI Taxonomy" id="1507735"/>
    <lineage>
        <taxon>Bacteria</taxon>
        <taxon>Pseudomonadati</taxon>
        <taxon>Pseudomonadota</taxon>
        <taxon>Gammaproteobacteria</taxon>
        <taxon>Pseudomonadales</taxon>
        <taxon>Pseudomonadaceae</taxon>
        <taxon>Stutzerimonas</taxon>
    </lineage>
</organism>
<comment type="caution">
    <text evidence="1">The sequence shown here is derived from an EMBL/GenBank/DDBJ whole genome shotgun (WGS) entry which is preliminary data.</text>
</comment>
<dbReference type="RefSeq" id="WP_386360768.1">
    <property type="nucleotide sequence ID" value="NZ_JBHRXZ010000003.1"/>
</dbReference>
<dbReference type="InterPro" id="IPR007922">
    <property type="entry name" value="DciA-like"/>
</dbReference>
<dbReference type="Pfam" id="PF05258">
    <property type="entry name" value="DciA"/>
    <property type="match status" value="1"/>
</dbReference>
<gene>
    <name evidence="1" type="ORF">ACFOMF_02170</name>
</gene>
<sequence length="154" mass="16937">MTLRPPPARTPSALLREARPLKALFSEAQRLSRLQQLLESQLPPAARTHCRVASWRAGTLLLIVTDGNWATRLRYGQRRLQQGLQSLPEFAGLARIVFKVRPSGKAAAPSRPRPELSPRAAYSLQATAAGIADPQLRAALERLASHAADQPPRR</sequence>
<evidence type="ECO:0000313" key="2">
    <source>
        <dbReference type="Proteomes" id="UP001595630"/>
    </source>
</evidence>
<reference evidence="2" key="1">
    <citation type="journal article" date="2019" name="Int. J. Syst. Evol. Microbiol.">
        <title>The Global Catalogue of Microorganisms (GCM) 10K type strain sequencing project: providing services to taxonomists for standard genome sequencing and annotation.</title>
        <authorList>
            <consortium name="The Broad Institute Genomics Platform"/>
            <consortium name="The Broad Institute Genome Sequencing Center for Infectious Disease"/>
            <person name="Wu L."/>
            <person name="Ma J."/>
        </authorList>
    </citation>
    <scope>NUCLEOTIDE SEQUENCE [LARGE SCALE GENOMIC DNA]</scope>
    <source>
        <strain evidence="2">KCTC 42447</strain>
    </source>
</reference>